<dbReference type="GO" id="GO:1990904">
    <property type="term" value="C:ribonucleoprotein complex"/>
    <property type="evidence" value="ECO:0007669"/>
    <property type="project" value="UniProtKB-KW"/>
</dbReference>
<evidence type="ECO:0000256" key="2">
    <source>
        <dbReference type="ARBA" id="ARBA00022980"/>
    </source>
</evidence>
<dbReference type="InterPro" id="IPR023574">
    <property type="entry name" value="Ribosomal_uL4_dom_sf"/>
</dbReference>
<dbReference type="HAMAP" id="MF_01328_B">
    <property type="entry name" value="Ribosomal_uL4_B"/>
    <property type="match status" value="1"/>
</dbReference>
<keyword evidence="5" id="KW-0694">RNA-binding</keyword>
<name>A0A512DKV6_9PROT</name>
<dbReference type="EMBL" id="BJYZ01000003">
    <property type="protein sequence ID" value="GEO37096.1"/>
    <property type="molecule type" value="Genomic_DNA"/>
</dbReference>
<evidence type="ECO:0000256" key="1">
    <source>
        <dbReference type="ARBA" id="ARBA00010528"/>
    </source>
</evidence>
<dbReference type="SUPFAM" id="SSF52166">
    <property type="entry name" value="Ribosomal protein L4"/>
    <property type="match status" value="1"/>
</dbReference>
<comment type="similarity">
    <text evidence="1 5">Belongs to the universal ribosomal protein uL4 family.</text>
</comment>
<keyword evidence="2 5" id="KW-0689">Ribosomal protein</keyword>
<evidence type="ECO:0000313" key="7">
    <source>
        <dbReference type="EMBL" id="GEO37096.1"/>
    </source>
</evidence>
<dbReference type="GO" id="GO:0006412">
    <property type="term" value="P:translation"/>
    <property type="evidence" value="ECO:0007669"/>
    <property type="project" value="UniProtKB-UniRule"/>
</dbReference>
<evidence type="ECO:0000256" key="4">
    <source>
        <dbReference type="ARBA" id="ARBA00035244"/>
    </source>
</evidence>
<gene>
    <name evidence="5 7" type="primary">rplD</name>
    <name evidence="7" type="ORF">SAE02_12440</name>
</gene>
<reference evidence="7 8" key="1">
    <citation type="submission" date="2019-07" db="EMBL/GenBank/DDBJ databases">
        <title>Whole genome shotgun sequence of Skermanella aerolata NBRC 106429.</title>
        <authorList>
            <person name="Hosoyama A."/>
            <person name="Uohara A."/>
            <person name="Ohji S."/>
            <person name="Ichikawa N."/>
        </authorList>
    </citation>
    <scope>NUCLEOTIDE SEQUENCE [LARGE SCALE GENOMIC DNA]</scope>
    <source>
        <strain evidence="7 8">NBRC 106429</strain>
    </source>
</reference>
<dbReference type="Pfam" id="PF00573">
    <property type="entry name" value="Ribosomal_L4"/>
    <property type="match status" value="1"/>
</dbReference>
<dbReference type="InterPro" id="IPR002136">
    <property type="entry name" value="Ribosomal_uL4"/>
</dbReference>
<comment type="function">
    <text evidence="5">Forms part of the polypeptide exit tunnel.</text>
</comment>
<keyword evidence="3 5" id="KW-0687">Ribonucleoprotein</keyword>
<evidence type="ECO:0000256" key="3">
    <source>
        <dbReference type="ARBA" id="ARBA00023274"/>
    </source>
</evidence>
<dbReference type="GO" id="GO:0003735">
    <property type="term" value="F:structural constituent of ribosome"/>
    <property type="evidence" value="ECO:0007669"/>
    <property type="project" value="InterPro"/>
</dbReference>
<dbReference type="AlphaFoldDB" id="A0A512DKV6"/>
<accession>A0A512DKV6</accession>
<comment type="caution">
    <text evidence="7">The sequence shown here is derived from an EMBL/GenBank/DDBJ whole genome shotgun (WGS) entry which is preliminary data.</text>
</comment>
<evidence type="ECO:0000256" key="6">
    <source>
        <dbReference type="SAM" id="MobiDB-lite"/>
    </source>
</evidence>
<organism evidence="7 8">
    <name type="scientific">Skermanella aerolata</name>
    <dbReference type="NCBI Taxonomy" id="393310"/>
    <lineage>
        <taxon>Bacteria</taxon>
        <taxon>Pseudomonadati</taxon>
        <taxon>Pseudomonadota</taxon>
        <taxon>Alphaproteobacteria</taxon>
        <taxon>Rhodospirillales</taxon>
        <taxon>Azospirillaceae</taxon>
        <taxon>Skermanella</taxon>
    </lineage>
</organism>
<dbReference type="RefSeq" id="WP_044425917.1">
    <property type="nucleotide sequence ID" value="NZ_BJYZ01000003.1"/>
</dbReference>
<dbReference type="Proteomes" id="UP000321523">
    <property type="component" value="Unassembled WGS sequence"/>
</dbReference>
<sequence>MKTTVKNLKNEEVGEIELDEAVFGVPLRTDLLARMVNYQLAKRRSGNHKTKGVSEISGTTKKPHRQKGTGRARQGSLRSPQFRGGAAIFGPIVRSHAHDLNKKVRKLALKTALSTKLAEGKLVVLDAVAVDSHKTKEMVQRFKLLGLTSALIIDGANLDENFVRASRNVPLIDVLPEQGANVYDILRRDTLVLTRNAVEQLEARLK</sequence>
<feature type="region of interest" description="Disordered" evidence="6">
    <location>
        <begin position="43"/>
        <end position="78"/>
    </location>
</feature>
<comment type="function">
    <text evidence="5">One of the primary rRNA binding proteins, this protein initially binds near the 5'-end of the 23S rRNA. It is important during the early stages of 50S assembly. It makes multiple contacts with different domains of the 23S rRNA in the assembled 50S subunit and ribosome.</text>
</comment>
<dbReference type="GO" id="GO:0005840">
    <property type="term" value="C:ribosome"/>
    <property type="evidence" value="ECO:0007669"/>
    <property type="project" value="UniProtKB-KW"/>
</dbReference>
<protein>
    <recommendedName>
        <fullName evidence="4 5">Large ribosomal subunit protein uL4</fullName>
    </recommendedName>
</protein>
<dbReference type="GO" id="GO:0019843">
    <property type="term" value="F:rRNA binding"/>
    <property type="evidence" value="ECO:0007669"/>
    <property type="project" value="UniProtKB-UniRule"/>
</dbReference>
<evidence type="ECO:0000313" key="8">
    <source>
        <dbReference type="Proteomes" id="UP000321523"/>
    </source>
</evidence>
<dbReference type="Gene3D" id="3.40.1370.10">
    <property type="match status" value="1"/>
</dbReference>
<dbReference type="PANTHER" id="PTHR10746:SF6">
    <property type="entry name" value="LARGE RIBOSOMAL SUBUNIT PROTEIN UL4M"/>
    <property type="match status" value="1"/>
</dbReference>
<dbReference type="PANTHER" id="PTHR10746">
    <property type="entry name" value="50S RIBOSOMAL PROTEIN L4"/>
    <property type="match status" value="1"/>
</dbReference>
<dbReference type="OrthoDB" id="9803201at2"/>
<dbReference type="NCBIfam" id="TIGR03953">
    <property type="entry name" value="rplD_bact"/>
    <property type="match status" value="1"/>
</dbReference>
<feature type="compositionally biased region" description="Basic residues" evidence="6">
    <location>
        <begin position="61"/>
        <end position="70"/>
    </location>
</feature>
<evidence type="ECO:0000256" key="5">
    <source>
        <dbReference type="HAMAP-Rule" id="MF_01328"/>
    </source>
</evidence>
<comment type="subunit">
    <text evidence="5">Part of the 50S ribosomal subunit.</text>
</comment>
<proteinExistence type="inferred from homology"/>
<keyword evidence="5" id="KW-0699">rRNA-binding</keyword>
<keyword evidence="8" id="KW-1185">Reference proteome</keyword>
<dbReference type="InterPro" id="IPR013005">
    <property type="entry name" value="Ribosomal_uL4-like"/>
</dbReference>